<proteinExistence type="predicted"/>
<organism evidence="1 2">
    <name type="scientific">Sphingobium algorifonticola</name>
    <dbReference type="NCBI Taxonomy" id="2008318"/>
    <lineage>
        <taxon>Bacteria</taxon>
        <taxon>Pseudomonadati</taxon>
        <taxon>Pseudomonadota</taxon>
        <taxon>Alphaproteobacteria</taxon>
        <taxon>Sphingomonadales</taxon>
        <taxon>Sphingomonadaceae</taxon>
        <taxon>Sphingobium</taxon>
    </lineage>
</organism>
<comment type="caution">
    <text evidence="1">The sequence shown here is derived from an EMBL/GenBank/DDBJ whole genome shotgun (WGS) entry which is preliminary data.</text>
</comment>
<evidence type="ECO:0000313" key="2">
    <source>
        <dbReference type="Proteomes" id="UP000282977"/>
    </source>
</evidence>
<dbReference type="EMBL" id="RZUL01000001">
    <property type="protein sequence ID" value="RVT44048.1"/>
    <property type="molecule type" value="Genomic_DNA"/>
</dbReference>
<dbReference type="Gene3D" id="3.40.1530.20">
    <property type="entry name" value="Protein of unknown function (DUF1491)"/>
    <property type="match status" value="1"/>
</dbReference>
<keyword evidence="2" id="KW-1185">Reference proteome</keyword>
<gene>
    <name evidence="1" type="ORF">ENE74_04500</name>
</gene>
<accession>A0A437JDN8</accession>
<dbReference type="Proteomes" id="UP000282977">
    <property type="component" value="Unassembled WGS sequence"/>
</dbReference>
<dbReference type="OrthoDB" id="9809136at2"/>
<dbReference type="Pfam" id="PF07372">
    <property type="entry name" value="DUF1491"/>
    <property type="match status" value="1"/>
</dbReference>
<evidence type="ECO:0000313" key="1">
    <source>
        <dbReference type="EMBL" id="RVT44048.1"/>
    </source>
</evidence>
<dbReference type="AlphaFoldDB" id="A0A437JDN8"/>
<reference evidence="1 2" key="1">
    <citation type="submission" date="2019-01" db="EMBL/GenBank/DDBJ databases">
        <authorList>
            <person name="Chen W.-M."/>
        </authorList>
    </citation>
    <scope>NUCLEOTIDE SEQUENCE [LARGE SCALE GENOMIC DNA]</scope>
    <source>
        <strain evidence="1 2">TLA-22</strain>
    </source>
</reference>
<sequence length="103" mass="11124">MLVGALIRQVQQAGGFATVVHRGDPTSGVILLQCLERGKPCGLFERVADGSGGYRIEPCGPSDHLDSPGIDSYIARRRRADPDLWLIELDVAQAERLAAAILR</sequence>
<protein>
    <submittedName>
        <fullName evidence="1">DUF1491 family protein</fullName>
    </submittedName>
</protein>
<name>A0A437JDN8_9SPHN</name>
<dbReference type="InterPro" id="IPR009964">
    <property type="entry name" value="DUF1491"/>
</dbReference>